<evidence type="ECO:0000256" key="2">
    <source>
        <dbReference type="ARBA" id="ARBA00022980"/>
    </source>
</evidence>
<dbReference type="GO" id="GO:0006412">
    <property type="term" value="P:translation"/>
    <property type="evidence" value="ECO:0007669"/>
    <property type="project" value="InterPro"/>
</dbReference>
<evidence type="ECO:0000256" key="4">
    <source>
        <dbReference type="RuleBase" id="RU003978"/>
    </source>
</evidence>
<dbReference type="Gene3D" id="3.30.1550.10">
    <property type="entry name" value="Ribosomal protein L11/L12, N-terminal domain"/>
    <property type="match status" value="1"/>
</dbReference>
<dbReference type="Pfam" id="PF00298">
    <property type="entry name" value="Ribosomal_L11"/>
    <property type="match status" value="1"/>
</dbReference>
<dbReference type="GO" id="GO:0003735">
    <property type="term" value="F:structural constituent of ribosome"/>
    <property type="evidence" value="ECO:0007669"/>
    <property type="project" value="InterPro"/>
</dbReference>
<dbReference type="AlphaFoldDB" id="A0A098VMW4"/>
<keyword evidence="8" id="KW-1185">Reference proteome</keyword>
<evidence type="ECO:0000313" key="7">
    <source>
        <dbReference type="EMBL" id="KGG50159.1"/>
    </source>
</evidence>
<evidence type="ECO:0000256" key="1">
    <source>
        <dbReference type="ARBA" id="ARBA00010537"/>
    </source>
</evidence>
<dbReference type="InterPro" id="IPR020784">
    <property type="entry name" value="Ribosomal_uL11_N"/>
</dbReference>
<dbReference type="PANTHER" id="PTHR11661:SF1">
    <property type="entry name" value="LARGE RIBOSOMAL SUBUNIT PROTEIN UL11M"/>
    <property type="match status" value="1"/>
</dbReference>
<reference evidence="7 8" key="1">
    <citation type="submission" date="2014-04" db="EMBL/GenBank/DDBJ databases">
        <title>A new species of microsporidia sheds light on the evolution of extreme parasitism.</title>
        <authorList>
            <person name="Haag K.L."/>
            <person name="James T.Y."/>
            <person name="Larsson R."/>
            <person name="Schaer T.M."/>
            <person name="Refardt D."/>
            <person name="Pombert J.-F."/>
            <person name="Ebert D."/>
        </authorList>
    </citation>
    <scope>NUCLEOTIDE SEQUENCE [LARGE SCALE GENOMIC DNA]</scope>
    <source>
        <strain evidence="7 8">UGP3</strain>
        <tissue evidence="7">Spores</tissue>
    </source>
</reference>
<dbReference type="RefSeq" id="XP_013236586.1">
    <property type="nucleotide sequence ID" value="XM_013381132.1"/>
</dbReference>
<dbReference type="Proteomes" id="UP000029725">
    <property type="component" value="Unassembled WGS sequence"/>
</dbReference>
<dbReference type="HOGENOM" id="CLU_074237_1_0_1"/>
<keyword evidence="3 4" id="KW-0687">Ribonucleoprotein</keyword>
<dbReference type="PANTHER" id="PTHR11661">
    <property type="entry name" value="60S RIBOSOMAL PROTEIN L12"/>
    <property type="match status" value="1"/>
</dbReference>
<dbReference type="SUPFAM" id="SSF54747">
    <property type="entry name" value="Ribosomal L11/L12e N-terminal domain"/>
    <property type="match status" value="1"/>
</dbReference>
<dbReference type="OrthoDB" id="1091498at2759"/>
<dbReference type="InterPro" id="IPR036769">
    <property type="entry name" value="Ribosomal_uL11_C_sf"/>
</dbReference>
<sequence>MAKPASGRAAASLNSVVKLVLNAGGASAAPPVGPALGQRGVKAIEFAKQFNEQSKKYTPGIPLQTIIAVKADKSFSFTIRPPTTSYLLKKASGLFAMNVVGSTSLLVGQISPQQLYEISKVKATDPSFAGLPLEHVFSMVTSCARAMGLEVVKFHS</sequence>
<dbReference type="SMART" id="SM00649">
    <property type="entry name" value="RL11"/>
    <property type="match status" value="1"/>
</dbReference>
<dbReference type="HAMAP" id="MF_00736">
    <property type="entry name" value="Ribosomal_uL11"/>
    <property type="match status" value="1"/>
</dbReference>
<organism evidence="7 8">
    <name type="scientific">Mitosporidium daphniae</name>
    <dbReference type="NCBI Taxonomy" id="1485682"/>
    <lineage>
        <taxon>Eukaryota</taxon>
        <taxon>Fungi</taxon>
        <taxon>Fungi incertae sedis</taxon>
        <taxon>Microsporidia</taxon>
        <taxon>Mitosporidium</taxon>
    </lineage>
</organism>
<evidence type="ECO:0000259" key="5">
    <source>
        <dbReference type="Pfam" id="PF00298"/>
    </source>
</evidence>
<evidence type="ECO:0000259" key="6">
    <source>
        <dbReference type="Pfam" id="PF03946"/>
    </source>
</evidence>
<dbReference type="CDD" id="cd00349">
    <property type="entry name" value="Ribosomal_L11"/>
    <property type="match status" value="1"/>
</dbReference>
<dbReference type="InterPro" id="IPR020783">
    <property type="entry name" value="Ribosomal_uL11_C"/>
</dbReference>
<dbReference type="Pfam" id="PF03946">
    <property type="entry name" value="Ribosomal_L11_N"/>
    <property type="match status" value="1"/>
</dbReference>
<comment type="similarity">
    <text evidence="1 4">Belongs to the universal ribosomal protein uL11 family.</text>
</comment>
<evidence type="ECO:0008006" key="9">
    <source>
        <dbReference type="Google" id="ProtNLM"/>
    </source>
</evidence>
<feature type="domain" description="Large ribosomal subunit protein uL11 N-terminal" evidence="6">
    <location>
        <begin position="17"/>
        <end position="75"/>
    </location>
</feature>
<keyword evidence="2 4" id="KW-0689">Ribosomal protein</keyword>
<dbReference type="InterPro" id="IPR000911">
    <property type="entry name" value="Ribosomal_uL11"/>
</dbReference>
<dbReference type="SUPFAM" id="SSF46906">
    <property type="entry name" value="Ribosomal protein L11, C-terminal domain"/>
    <property type="match status" value="1"/>
</dbReference>
<evidence type="ECO:0000256" key="3">
    <source>
        <dbReference type="ARBA" id="ARBA00023274"/>
    </source>
</evidence>
<dbReference type="GeneID" id="25260954"/>
<feature type="domain" description="Large ribosomal subunit protein uL11 C-terminal" evidence="5">
    <location>
        <begin position="81"/>
        <end position="151"/>
    </location>
</feature>
<proteinExistence type="inferred from homology"/>
<dbReference type="VEuPathDB" id="MicrosporidiaDB:DI09_85p100"/>
<name>A0A098VMW4_9MICR</name>
<dbReference type="Gene3D" id="1.10.10.250">
    <property type="entry name" value="Ribosomal protein L11, C-terminal domain"/>
    <property type="match status" value="1"/>
</dbReference>
<dbReference type="InterPro" id="IPR036796">
    <property type="entry name" value="Ribosomal_uL11_N_sf"/>
</dbReference>
<dbReference type="GO" id="GO:0005762">
    <property type="term" value="C:mitochondrial large ribosomal subunit"/>
    <property type="evidence" value="ECO:0007669"/>
    <property type="project" value="TreeGrafter"/>
</dbReference>
<dbReference type="GO" id="GO:0070180">
    <property type="term" value="F:large ribosomal subunit rRNA binding"/>
    <property type="evidence" value="ECO:0007669"/>
    <property type="project" value="TreeGrafter"/>
</dbReference>
<dbReference type="EMBL" id="JMKJ01000596">
    <property type="protein sequence ID" value="KGG50159.1"/>
    <property type="molecule type" value="Genomic_DNA"/>
</dbReference>
<gene>
    <name evidence="7" type="ORF">DI09_85p100</name>
</gene>
<accession>A0A098VMW4</accession>
<protein>
    <recommendedName>
        <fullName evidence="9">Mitochondrial ribosomal protein L11</fullName>
    </recommendedName>
</protein>
<evidence type="ECO:0000313" key="8">
    <source>
        <dbReference type="Proteomes" id="UP000029725"/>
    </source>
</evidence>
<comment type="caution">
    <text evidence="7">The sequence shown here is derived from an EMBL/GenBank/DDBJ whole genome shotgun (WGS) entry which is preliminary data.</text>
</comment>